<proteinExistence type="inferred from homology"/>
<dbReference type="Pfam" id="PF00067">
    <property type="entry name" value="p450"/>
    <property type="match status" value="1"/>
</dbReference>
<dbReference type="EMBL" id="JACAZH010000050">
    <property type="protein sequence ID" value="KAF7333920.1"/>
    <property type="molecule type" value="Genomic_DNA"/>
</dbReference>
<dbReference type="AlphaFoldDB" id="A0A8H6X4D4"/>
<comment type="caution">
    <text evidence="13">The sequence shown here is derived from an EMBL/GenBank/DDBJ whole genome shotgun (WGS) entry which is preliminary data.</text>
</comment>
<dbReference type="Gene3D" id="1.10.630.10">
    <property type="entry name" value="Cytochrome P450"/>
    <property type="match status" value="1"/>
</dbReference>
<keyword evidence="8 12" id="KW-0560">Oxidoreductase</keyword>
<evidence type="ECO:0000256" key="4">
    <source>
        <dbReference type="ARBA" id="ARBA00022617"/>
    </source>
</evidence>
<evidence type="ECO:0000256" key="5">
    <source>
        <dbReference type="ARBA" id="ARBA00022692"/>
    </source>
</evidence>
<dbReference type="PANTHER" id="PTHR46300:SF2">
    <property type="entry name" value="CYTOCHROME P450 MONOOXYGENASE ALNH-RELATED"/>
    <property type="match status" value="1"/>
</dbReference>
<name>A0A8H6X4D4_9AGAR</name>
<evidence type="ECO:0000256" key="11">
    <source>
        <dbReference type="ARBA" id="ARBA00023136"/>
    </source>
</evidence>
<evidence type="ECO:0000256" key="10">
    <source>
        <dbReference type="ARBA" id="ARBA00023033"/>
    </source>
</evidence>
<evidence type="ECO:0000256" key="8">
    <source>
        <dbReference type="ARBA" id="ARBA00023002"/>
    </source>
</evidence>
<evidence type="ECO:0000256" key="9">
    <source>
        <dbReference type="ARBA" id="ARBA00023004"/>
    </source>
</evidence>
<keyword evidence="9 12" id="KW-0408">Iron</keyword>
<dbReference type="InterPro" id="IPR036396">
    <property type="entry name" value="Cyt_P450_sf"/>
</dbReference>
<protein>
    <submittedName>
        <fullName evidence="13">Cytochrome P450</fullName>
    </submittedName>
</protein>
<evidence type="ECO:0000256" key="2">
    <source>
        <dbReference type="ARBA" id="ARBA00004167"/>
    </source>
</evidence>
<evidence type="ECO:0000256" key="1">
    <source>
        <dbReference type="ARBA" id="ARBA00001971"/>
    </source>
</evidence>
<dbReference type="GO" id="GO:0016020">
    <property type="term" value="C:membrane"/>
    <property type="evidence" value="ECO:0007669"/>
    <property type="project" value="UniProtKB-SubCell"/>
</dbReference>
<keyword evidence="10 12" id="KW-0503">Monooxygenase</keyword>
<dbReference type="GO" id="GO:0016705">
    <property type="term" value="F:oxidoreductase activity, acting on paired donors, with incorporation or reduction of molecular oxygen"/>
    <property type="evidence" value="ECO:0007669"/>
    <property type="project" value="InterPro"/>
</dbReference>
<evidence type="ECO:0000256" key="6">
    <source>
        <dbReference type="ARBA" id="ARBA00022723"/>
    </source>
</evidence>
<dbReference type="GO" id="GO:0005506">
    <property type="term" value="F:iron ion binding"/>
    <property type="evidence" value="ECO:0007669"/>
    <property type="project" value="InterPro"/>
</dbReference>
<evidence type="ECO:0000256" key="12">
    <source>
        <dbReference type="RuleBase" id="RU000461"/>
    </source>
</evidence>
<gene>
    <name evidence="13" type="ORF">MSAN_02393800</name>
</gene>
<organism evidence="13 14">
    <name type="scientific">Mycena sanguinolenta</name>
    <dbReference type="NCBI Taxonomy" id="230812"/>
    <lineage>
        <taxon>Eukaryota</taxon>
        <taxon>Fungi</taxon>
        <taxon>Dikarya</taxon>
        <taxon>Basidiomycota</taxon>
        <taxon>Agaricomycotina</taxon>
        <taxon>Agaricomycetes</taxon>
        <taxon>Agaricomycetidae</taxon>
        <taxon>Agaricales</taxon>
        <taxon>Marasmiineae</taxon>
        <taxon>Mycenaceae</taxon>
        <taxon>Mycena</taxon>
    </lineage>
</organism>
<dbReference type="InterPro" id="IPR050364">
    <property type="entry name" value="Cytochrome_P450_fung"/>
</dbReference>
<keyword evidence="11" id="KW-0472">Membrane</keyword>
<dbReference type="GO" id="GO:0020037">
    <property type="term" value="F:heme binding"/>
    <property type="evidence" value="ECO:0007669"/>
    <property type="project" value="InterPro"/>
</dbReference>
<sequence length="164" mass="18534">MSRRSLSLTMSPRDDEYRGYRIPANSLVIGNAWFVVQSWTISISHQLAFFFHITGRFCMTKPERFLLSDGKLNPTTRDPETVAFGFGRRICPGRHMAAASLWIVVASILSTFNIDKAIGENGEIIEPTRVFSGNSIVGHPSRSNVQSPRGPHRQWTRFRPLLSE</sequence>
<keyword evidence="7" id="KW-1133">Transmembrane helix</keyword>
<reference evidence="13" key="1">
    <citation type="submission" date="2020-05" db="EMBL/GenBank/DDBJ databases">
        <title>Mycena genomes resolve the evolution of fungal bioluminescence.</title>
        <authorList>
            <person name="Tsai I.J."/>
        </authorList>
    </citation>
    <scope>NUCLEOTIDE SEQUENCE</scope>
    <source>
        <strain evidence="13">160909Yilan</strain>
    </source>
</reference>
<keyword evidence="4 12" id="KW-0349">Heme</keyword>
<dbReference type="PROSITE" id="PS00086">
    <property type="entry name" value="CYTOCHROME_P450"/>
    <property type="match status" value="1"/>
</dbReference>
<evidence type="ECO:0000313" key="13">
    <source>
        <dbReference type="EMBL" id="KAF7333920.1"/>
    </source>
</evidence>
<comment type="similarity">
    <text evidence="3 12">Belongs to the cytochrome P450 family.</text>
</comment>
<dbReference type="InterPro" id="IPR001128">
    <property type="entry name" value="Cyt_P450"/>
</dbReference>
<dbReference type="Proteomes" id="UP000623467">
    <property type="component" value="Unassembled WGS sequence"/>
</dbReference>
<dbReference type="PANTHER" id="PTHR46300">
    <property type="entry name" value="P450, PUTATIVE (EUROFUNG)-RELATED-RELATED"/>
    <property type="match status" value="1"/>
</dbReference>
<evidence type="ECO:0000256" key="7">
    <source>
        <dbReference type="ARBA" id="ARBA00022989"/>
    </source>
</evidence>
<dbReference type="InterPro" id="IPR017972">
    <property type="entry name" value="Cyt_P450_CS"/>
</dbReference>
<keyword evidence="5" id="KW-0812">Transmembrane</keyword>
<comment type="cofactor">
    <cofactor evidence="1">
        <name>heme</name>
        <dbReference type="ChEBI" id="CHEBI:30413"/>
    </cofactor>
</comment>
<keyword evidence="6 12" id="KW-0479">Metal-binding</keyword>
<dbReference type="SUPFAM" id="SSF48264">
    <property type="entry name" value="Cytochrome P450"/>
    <property type="match status" value="1"/>
</dbReference>
<comment type="subcellular location">
    <subcellularLocation>
        <location evidence="2">Membrane</location>
        <topology evidence="2">Single-pass membrane protein</topology>
    </subcellularLocation>
</comment>
<keyword evidence="14" id="KW-1185">Reference proteome</keyword>
<dbReference type="OrthoDB" id="3934656at2759"/>
<accession>A0A8H6X4D4</accession>
<evidence type="ECO:0000313" key="14">
    <source>
        <dbReference type="Proteomes" id="UP000623467"/>
    </source>
</evidence>
<dbReference type="GO" id="GO:0004497">
    <property type="term" value="F:monooxygenase activity"/>
    <property type="evidence" value="ECO:0007669"/>
    <property type="project" value="UniProtKB-KW"/>
</dbReference>
<evidence type="ECO:0000256" key="3">
    <source>
        <dbReference type="ARBA" id="ARBA00010617"/>
    </source>
</evidence>